<keyword evidence="3" id="KW-0788">Thiol protease</keyword>
<evidence type="ECO:0000256" key="3">
    <source>
        <dbReference type="ARBA" id="ARBA00022807"/>
    </source>
</evidence>
<dbReference type="Pfam" id="PF04203">
    <property type="entry name" value="Sortase"/>
    <property type="match status" value="1"/>
</dbReference>
<keyword evidence="4" id="KW-0472">Membrane</keyword>
<organism evidence="5 6">
    <name type="scientific">Candidatus Enterococcus myersii</name>
    <dbReference type="NCBI Taxonomy" id="2815322"/>
    <lineage>
        <taxon>Bacteria</taxon>
        <taxon>Bacillati</taxon>
        <taxon>Bacillota</taxon>
        <taxon>Bacilli</taxon>
        <taxon>Lactobacillales</taxon>
        <taxon>Enterococcaceae</taxon>
        <taxon>Enterococcus</taxon>
    </lineage>
</organism>
<evidence type="ECO:0000256" key="4">
    <source>
        <dbReference type="SAM" id="Phobius"/>
    </source>
</evidence>
<name>A0ABS3H6E8_9ENTE</name>
<dbReference type="NCBIfam" id="TIGR01076">
    <property type="entry name" value="sortase_fam"/>
    <property type="match status" value="1"/>
</dbReference>
<evidence type="ECO:0000256" key="1">
    <source>
        <dbReference type="ARBA" id="ARBA00022670"/>
    </source>
</evidence>
<dbReference type="EMBL" id="JAFLVT010000008">
    <property type="protein sequence ID" value="MBO0448999.1"/>
    <property type="molecule type" value="Genomic_DNA"/>
</dbReference>
<keyword evidence="4" id="KW-0812">Transmembrane</keyword>
<keyword evidence="6" id="KW-1185">Reference proteome</keyword>
<dbReference type="CDD" id="cd06165">
    <property type="entry name" value="Sortase_A"/>
    <property type="match status" value="1"/>
</dbReference>
<comment type="caution">
    <text evidence="5">The sequence shown here is derived from an EMBL/GenBank/DDBJ whole genome shotgun (WGS) entry which is preliminary data.</text>
</comment>
<sequence>MMKQKVQISLILLYVLAVTLLFLPFLKQALLIYQTDNVTLKTSPLHTSEESVVLEAVQPPDLADVLAFKKTAVFKESGGITLPAVGISVPVFNSVTNQELLVGAGSLFPERSPQDHNFVLIGHHLGRENLLFGKLLQVKLGDSIYLRYENNFYHYKVKETKLVHQSELQVLDDHNQTEITLITCDKPTQTQWRYVVYGKLVQNNTQSQIKAQMVKQAKTITRKNQQQNRWYGIGVIVSFLLCLVLGIIIIKKISS</sequence>
<feature type="transmembrane region" description="Helical" evidence="4">
    <location>
        <begin position="230"/>
        <end position="250"/>
    </location>
</feature>
<keyword evidence="1" id="KW-0645">Protease</keyword>
<reference evidence="5 6" key="1">
    <citation type="submission" date="2021-03" db="EMBL/GenBank/DDBJ databases">
        <title>Enterococcal diversity collection.</title>
        <authorList>
            <person name="Gilmore M.S."/>
            <person name="Schwartzman J."/>
            <person name="Van Tyne D."/>
            <person name="Martin M."/>
            <person name="Earl A.M."/>
            <person name="Manson A.L."/>
            <person name="Straub T."/>
            <person name="Salamzade R."/>
            <person name="Saavedra J."/>
            <person name="Lebreton F."/>
            <person name="Prichula J."/>
            <person name="Schaufler K."/>
            <person name="Gaca A."/>
            <person name="Sgardioli B."/>
            <person name="Wagenaar J."/>
            <person name="Strong T."/>
        </authorList>
    </citation>
    <scope>NUCLEOTIDE SEQUENCE [LARGE SCALE GENOMIC DNA]</scope>
    <source>
        <strain evidence="5 6">MJM12</strain>
    </source>
</reference>
<dbReference type="Gene3D" id="2.40.260.10">
    <property type="entry name" value="Sortase"/>
    <property type="match status" value="1"/>
</dbReference>
<evidence type="ECO:0000256" key="2">
    <source>
        <dbReference type="ARBA" id="ARBA00022801"/>
    </source>
</evidence>
<dbReference type="InterPro" id="IPR042007">
    <property type="entry name" value="Sortase_A"/>
</dbReference>
<keyword evidence="4" id="KW-1133">Transmembrane helix</keyword>
<keyword evidence="2" id="KW-0378">Hydrolase</keyword>
<accession>A0ABS3H6E8</accession>
<protein>
    <submittedName>
        <fullName evidence="5">Class A sortase</fullName>
    </submittedName>
</protein>
<dbReference type="Proteomes" id="UP000664256">
    <property type="component" value="Unassembled WGS sequence"/>
</dbReference>
<gene>
    <name evidence="5" type="ORF">JZO76_05560</name>
</gene>
<dbReference type="InterPro" id="IPR023365">
    <property type="entry name" value="Sortase_dom-sf"/>
</dbReference>
<dbReference type="InterPro" id="IPR005754">
    <property type="entry name" value="Sortase"/>
</dbReference>
<evidence type="ECO:0000313" key="6">
    <source>
        <dbReference type="Proteomes" id="UP000664256"/>
    </source>
</evidence>
<dbReference type="SUPFAM" id="SSF63817">
    <property type="entry name" value="Sortase"/>
    <property type="match status" value="1"/>
</dbReference>
<proteinExistence type="predicted"/>
<evidence type="ECO:0000313" key="5">
    <source>
        <dbReference type="EMBL" id="MBO0448999.1"/>
    </source>
</evidence>